<dbReference type="AlphaFoldDB" id="A0A182J5V6"/>
<dbReference type="GO" id="GO:0052917">
    <property type="term" value="F:dol-P-Man:Man(7)GlcNAc(2)-PP-Dol alpha-1,6-mannosyltransferase activity"/>
    <property type="evidence" value="ECO:0007669"/>
    <property type="project" value="UniProtKB-EC"/>
</dbReference>
<comment type="catalytic activity">
    <reaction evidence="11">
        <text>an alpha-D-Man-(1-&gt;2)-alpha-D-Man-(1-&gt;2)-alpha-D-Man-(1-&gt;3)-[alpha-D-Man-(1-&gt;2)-alpha-D-Man-(1-&gt;3)-alpha-D-Man-(1-&gt;6)]-beta-D-Man-(1-&gt;4)-beta-D-GlcNAc-(1-&gt;4)-alpha-D-GlcNAc-diphospho-di-trans,poly-cis-dolichol + a di-trans,poly-cis-dolichyl beta-D-mannosyl phosphate = an alpha-D-Man-(1-&gt;2)-alpha-D-Man-(1-&gt;2)-alpha-D-Man-(1-&gt;3)-[alpha-D-Man-(1-&gt;2)-alpha-D-Man-(1-&gt;3)-[alpha-D-Man-(1-&gt;6)]-alpha-D-Man-(1-&gt;6)]-beta-D-Man-(1-&gt;4)-beta-D-GlcNAc-(1-&gt;4)-alpha-D-GlcNAc-diphospho-di-trans,poly-cis-dolichol + a di-trans,poly-cis-dolichyl phosphate + H(+)</text>
        <dbReference type="Rhea" id="RHEA:29535"/>
        <dbReference type="Rhea" id="RHEA-COMP:19498"/>
        <dbReference type="Rhea" id="RHEA-COMP:19501"/>
        <dbReference type="Rhea" id="RHEA-COMP:19518"/>
        <dbReference type="Rhea" id="RHEA-COMP:19519"/>
        <dbReference type="ChEBI" id="CHEBI:15378"/>
        <dbReference type="ChEBI" id="CHEBI:57683"/>
        <dbReference type="ChEBI" id="CHEBI:58211"/>
        <dbReference type="ChEBI" id="CHEBI:132517"/>
        <dbReference type="ChEBI" id="CHEBI:132519"/>
        <dbReference type="EC" id="2.4.1.260"/>
    </reaction>
    <physiologicalReaction direction="left-to-right" evidence="11">
        <dbReference type="Rhea" id="RHEA:29536"/>
    </physiologicalReaction>
</comment>
<feature type="transmembrane region" description="Helical" evidence="12">
    <location>
        <begin position="248"/>
        <end position="272"/>
    </location>
</feature>
<dbReference type="EnsemblMetazoa" id="AATE011941-RA">
    <property type="protein sequence ID" value="AATE011941-PA.1"/>
    <property type="gene ID" value="AATE011941"/>
</dbReference>
<evidence type="ECO:0000256" key="9">
    <source>
        <dbReference type="ARBA" id="ARBA00023136"/>
    </source>
</evidence>
<dbReference type="GO" id="GO:0006487">
    <property type="term" value="P:protein N-linked glycosylation"/>
    <property type="evidence" value="ECO:0007669"/>
    <property type="project" value="TreeGrafter"/>
</dbReference>
<feature type="transmembrane region" description="Helical" evidence="12">
    <location>
        <begin position="56"/>
        <end position="73"/>
    </location>
</feature>
<feature type="transmembrane region" description="Helical" evidence="12">
    <location>
        <begin position="301"/>
        <end position="321"/>
    </location>
</feature>
<evidence type="ECO:0000256" key="1">
    <source>
        <dbReference type="ARBA" id="ARBA00004477"/>
    </source>
</evidence>
<evidence type="ECO:0000256" key="3">
    <source>
        <dbReference type="ARBA" id="ARBA00007063"/>
    </source>
</evidence>
<feature type="transmembrane region" description="Helical" evidence="12">
    <location>
        <begin position="159"/>
        <end position="184"/>
    </location>
</feature>
<keyword evidence="9 12" id="KW-0472">Membrane</keyword>
<feature type="transmembrane region" description="Helical" evidence="12">
    <location>
        <begin position="136"/>
        <end position="153"/>
    </location>
</feature>
<name>A0A182J5V6_ANOAO</name>
<dbReference type="GO" id="GO:0005789">
    <property type="term" value="C:endoplasmic reticulum membrane"/>
    <property type="evidence" value="ECO:0007669"/>
    <property type="project" value="UniProtKB-SubCell"/>
</dbReference>
<accession>A0A182J5V6</accession>
<feature type="compositionally biased region" description="Basic residues" evidence="13">
    <location>
        <begin position="612"/>
        <end position="621"/>
    </location>
</feature>
<keyword evidence="8 12" id="KW-1133">Transmembrane helix</keyword>
<dbReference type="Pfam" id="PF03901">
    <property type="entry name" value="Glyco_transf_22"/>
    <property type="match status" value="1"/>
</dbReference>
<dbReference type="STRING" id="41427.A0A182J5V6"/>
<feature type="transmembrane region" description="Helical" evidence="12">
    <location>
        <begin position="196"/>
        <end position="215"/>
    </location>
</feature>
<dbReference type="InterPro" id="IPR005599">
    <property type="entry name" value="GPI_mannosylTrfase"/>
</dbReference>
<comment type="subcellular location">
    <subcellularLocation>
        <location evidence="1 12">Endoplasmic reticulum membrane</location>
        <topology evidence="1 12">Multi-pass membrane protein</topology>
    </subcellularLocation>
</comment>
<comment type="function">
    <text evidence="10">Mannosyltransferase that operates in the biosynthetic pathway of dolichol-linked oligosaccharides, the glycan precursors employed in protein asparagine (N)-glycosylation. The assembly of dolichol-linked oligosaccharides begins on the cytosolic side of the endoplasmic reticulum membrane and finishes in its lumen. The sequential addition of sugars to dolichol pyrophosphate produces dolichol-linked oligosaccharides containing fourteen sugars, including two GlcNAcs, nine mannoses and three glucoses. Once assembled, the oligosaccharide is transferred from the lipid to nascent proteins by oligosaccharyltransferases. In the lumen of the endoplasmic reticulum, adds the eighth mannose residue in an alpha-1,6 linkage onto Man(7)GlcNAc(2)-PP-dolichol to produce Man(8)GlcNAc(2)-PP-dolichol.</text>
</comment>
<feature type="compositionally biased region" description="Basic and acidic residues" evidence="13">
    <location>
        <begin position="543"/>
        <end position="554"/>
    </location>
</feature>
<feature type="transmembrane region" description="Helical" evidence="12">
    <location>
        <begin position="85"/>
        <end position="104"/>
    </location>
</feature>
<keyword evidence="7 12" id="KW-0256">Endoplasmic reticulum</keyword>
<organism evidence="14">
    <name type="scientific">Anopheles atroparvus</name>
    <name type="common">European mosquito</name>
    <dbReference type="NCBI Taxonomy" id="41427"/>
    <lineage>
        <taxon>Eukaryota</taxon>
        <taxon>Metazoa</taxon>
        <taxon>Ecdysozoa</taxon>
        <taxon>Arthropoda</taxon>
        <taxon>Hexapoda</taxon>
        <taxon>Insecta</taxon>
        <taxon>Pterygota</taxon>
        <taxon>Neoptera</taxon>
        <taxon>Endopterygota</taxon>
        <taxon>Diptera</taxon>
        <taxon>Nematocera</taxon>
        <taxon>Culicoidea</taxon>
        <taxon>Culicidae</taxon>
        <taxon>Anophelinae</taxon>
        <taxon>Anopheles</taxon>
    </lineage>
</organism>
<reference evidence="14" key="1">
    <citation type="submission" date="2022-08" db="UniProtKB">
        <authorList>
            <consortium name="EnsemblMetazoa"/>
        </authorList>
    </citation>
    <scope>IDENTIFICATION</scope>
    <source>
        <strain evidence="14">EBRO</strain>
    </source>
</reference>
<evidence type="ECO:0000256" key="12">
    <source>
        <dbReference type="RuleBase" id="RU363075"/>
    </source>
</evidence>
<evidence type="ECO:0000256" key="2">
    <source>
        <dbReference type="ARBA" id="ARBA00004922"/>
    </source>
</evidence>
<dbReference type="VEuPathDB" id="VectorBase:AATE011941"/>
<dbReference type="EC" id="2.4.1.-" evidence="12"/>
<feature type="region of interest" description="Disordered" evidence="13">
    <location>
        <begin position="659"/>
        <end position="685"/>
    </location>
</feature>
<evidence type="ECO:0000256" key="8">
    <source>
        <dbReference type="ARBA" id="ARBA00022989"/>
    </source>
</evidence>
<evidence type="ECO:0000256" key="10">
    <source>
        <dbReference type="ARBA" id="ARBA00044721"/>
    </source>
</evidence>
<evidence type="ECO:0000256" key="6">
    <source>
        <dbReference type="ARBA" id="ARBA00022692"/>
    </source>
</evidence>
<feature type="compositionally biased region" description="Basic and acidic residues" evidence="13">
    <location>
        <begin position="599"/>
        <end position="610"/>
    </location>
</feature>
<feature type="transmembrane region" description="Helical" evidence="12">
    <location>
        <begin position="333"/>
        <end position="355"/>
    </location>
</feature>
<feature type="transmembrane region" description="Helical" evidence="12">
    <location>
        <begin position="279"/>
        <end position="295"/>
    </location>
</feature>
<keyword evidence="6 12" id="KW-0812">Transmembrane</keyword>
<feature type="region of interest" description="Disordered" evidence="13">
    <location>
        <begin position="543"/>
        <end position="642"/>
    </location>
</feature>
<evidence type="ECO:0000256" key="11">
    <source>
        <dbReference type="ARBA" id="ARBA00048899"/>
    </source>
</evidence>
<keyword evidence="4 12" id="KW-0328">Glycosyltransferase</keyword>
<evidence type="ECO:0000313" key="14">
    <source>
        <dbReference type="EnsemblMetazoa" id="AATE011941-PA.1"/>
    </source>
</evidence>
<feature type="transmembrane region" description="Helical" evidence="12">
    <location>
        <begin position="110"/>
        <end position="129"/>
    </location>
</feature>
<feature type="region of interest" description="Disordered" evidence="13">
    <location>
        <begin position="496"/>
        <end position="516"/>
    </location>
</feature>
<comment type="similarity">
    <text evidence="3 12">Belongs to the glycosyltransferase 22 family.</text>
</comment>
<evidence type="ECO:0000256" key="7">
    <source>
        <dbReference type="ARBA" id="ARBA00022824"/>
    </source>
</evidence>
<dbReference type="PANTHER" id="PTHR22760:SF1">
    <property type="entry name" value="DOL-P-MAN:MAN(7)GLCNAC(2)-PP-DOL ALPHA-1,6-MANNOSYLTRANSFERASE"/>
    <property type="match status" value="1"/>
</dbReference>
<feature type="compositionally biased region" description="Polar residues" evidence="13">
    <location>
        <begin position="499"/>
        <end position="511"/>
    </location>
</feature>
<sequence length="756" mass="86188">MSLLVFLIAAAHCVYTPFTKVEESFNLQAIHDLLYHRVNLSEYDHHEFPGVVPRTFLGPLFITFLVSPVATLLEMFEINKFWMQYVVRFALAGTVVFAWSRLKVTILQKFGVTVSVWYLLITVTQFHFMFYMSRPLPNIMALPLVLLAVNYWLSRSVKLFLVCSGAAIIIFRAELVMLLGLYLLYDLYYQRLSLPLFLRTAIPAGVGLVALTVALDSFFWRRLLWPEAEVFWFNTVQNKSADWGTSPFLWYLYSALPRAMGLSIVFVPLGLYFETRIRSLVVPAVVFVLLFSFLPHKELRFIIYVFPLFNVAASCACNRLWINRQKSLWNKFLSFVCIGHLFGNALLTMFLLLVAGTNYPGGVAISRFHRLAAGETNVSVHIDNLSAQSGVSRFAQINPDWTYNKEENLQPGDDTLHRFDYLLTEAQDKYSDKMRLLSQTHEIIEFVECFNSIGLQYKSVLPVKIKTKPCIFIMRRRYDIDSDRIRWSLAGGFPDGSSWDDSSAHQATSSEPELAPIEIEYGDAEPEGPTEVKRMKRALEGGPHEVDEAERVLPPDEQLQVEGAGADGDEEDEARAADASPPRRQTVRPLRTQPHRIGRKAELPKLDGASKRSFHSPRRPSVKQLLQERESHSLAGAPEPDAVVDERVVRPAARTGSYYRRRNDDTADVEGEDTEGDDVQGEDDDYVEENLPTDLAKRVQSYLRRLKKEEQMRKMANKLTKASFSEVCNLDRMSMKECLKKIIDDSAIMDELEGID</sequence>
<protein>
    <recommendedName>
        <fullName evidence="12">Mannosyltransferase</fullName>
        <ecNumber evidence="12">2.4.1.-</ecNumber>
    </recommendedName>
</protein>
<keyword evidence="5" id="KW-0808">Transferase</keyword>
<evidence type="ECO:0000256" key="4">
    <source>
        <dbReference type="ARBA" id="ARBA00022676"/>
    </source>
</evidence>
<dbReference type="PANTHER" id="PTHR22760">
    <property type="entry name" value="GLYCOSYLTRANSFERASE"/>
    <property type="match status" value="1"/>
</dbReference>
<proteinExistence type="inferred from homology"/>
<feature type="compositionally biased region" description="Acidic residues" evidence="13">
    <location>
        <begin position="666"/>
        <end position="685"/>
    </location>
</feature>
<evidence type="ECO:0000256" key="5">
    <source>
        <dbReference type="ARBA" id="ARBA00022679"/>
    </source>
</evidence>
<evidence type="ECO:0000256" key="13">
    <source>
        <dbReference type="SAM" id="MobiDB-lite"/>
    </source>
</evidence>
<comment type="pathway">
    <text evidence="2">Protein modification; protein glycosylation.</text>
</comment>